<sequence length="51" mass="5644">MAQRSLPLRPPPETWGTPPSPYPLWHKGRGLRPPPLETLSHRTGRGRGGHG</sequence>
<evidence type="ECO:0000256" key="1">
    <source>
        <dbReference type="SAM" id="MobiDB-lite"/>
    </source>
</evidence>
<protein>
    <submittedName>
        <fullName evidence="2">Uncharacterized protein</fullName>
    </submittedName>
</protein>
<feature type="compositionally biased region" description="Basic residues" evidence="1">
    <location>
        <begin position="42"/>
        <end position="51"/>
    </location>
</feature>
<feature type="compositionally biased region" description="Pro residues" evidence="1">
    <location>
        <begin position="8"/>
        <end position="22"/>
    </location>
</feature>
<accession>A0A8S5LPN7</accession>
<dbReference type="EMBL" id="BK015888">
    <property type="protein sequence ID" value="DAD71856.1"/>
    <property type="molecule type" value="Genomic_DNA"/>
</dbReference>
<organism evidence="2">
    <name type="scientific">Siphoviridae sp. ctoiW10</name>
    <dbReference type="NCBI Taxonomy" id="2827592"/>
    <lineage>
        <taxon>Viruses</taxon>
        <taxon>Duplodnaviria</taxon>
        <taxon>Heunggongvirae</taxon>
        <taxon>Uroviricota</taxon>
        <taxon>Caudoviricetes</taxon>
    </lineage>
</organism>
<proteinExistence type="predicted"/>
<feature type="region of interest" description="Disordered" evidence="1">
    <location>
        <begin position="1"/>
        <end position="51"/>
    </location>
</feature>
<name>A0A8S5LPN7_9CAUD</name>
<evidence type="ECO:0000313" key="2">
    <source>
        <dbReference type="EMBL" id="DAD71856.1"/>
    </source>
</evidence>
<reference evidence="2" key="1">
    <citation type="journal article" date="2021" name="Proc. Natl. Acad. Sci. U.S.A.">
        <title>A Catalog of Tens of Thousands of Viruses from Human Metagenomes Reveals Hidden Associations with Chronic Diseases.</title>
        <authorList>
            <person name="Tisza M.J."/>
            <person name="Buck C.B."/>
        </authorList>
    </citation>
    <scope>NUCLEOTIDE SEQUENCE</scope>
    <source>
        <strain evidence="2">CtoiW10</strain>
    </source>
</reference>